<feature type="chain" id="PRO_5025476139" description="SbsA Ig-like domain-containing protein" evidence="2">
    <location>
        <begin position="18"/>
        <end position="537"/>
    </location>
</feature>
<evidence type="ECO:0000256" key="2">
    <source>
        <dbReference type="SAM" id="SignalP"/>
    </source>
</evidence>
<evidence type="ECO:0000256" key="1">
    <source>
        <dbReference type="ARBA" id="ARBA00022729"/>
    </source>
</evidence>
<dbReference type="SUPFAM" id="SSF49478">
    <property type="entry name" value="Cna protein B-type domain"/>
    <property type="match status" value="1"/>
</dbReference>
<reference evidence="4 5" key="1">
    <citation type="submission" date="2020-01" db="EMBL/GenBank/DDBJ databases">
        <authorList>
            <person name="Kim M.K."/>
        </authorList>
    </citation>
    <scope>NUCLEOTIDE SEQUENCE [LARGE SCALE GENOMIC DNA]</scope>
    <source>
        <strain evidence="4 5">BT213</strain>
    </source>
</reference>
<feature type="domain" description="SbsA Ig-like" evidence="3">
    <location>
        <begin position="31"/>
        <end position="130"/>
    </location>
</feature>
<feature type="signal peptide" evidence="2">
    <location>
        <begin position="1"/>
        <end position="17"/>
    </location>
</feature>
<protein>
    <recommendedName>
        <fullName evidence="3">SbsA Ig-like domain-containing protein</fullName>
    </recommendedName>
</protein>
<evidence type="ECO:0000313" key="5">
    <source>
        <dbReference type="Proteomes" id="UP000478546"/>
    </source>
</evidence>
<proteinExistence type="predicted"/>
<gene>
    <name evidence="4" type="ORF">GWO68_02915</name>
</gene>
<sequence>MKIINTAFAVASVLAMASCASVSSPEGGAKDTTPPTLVSSNPKDQQLNVDGKTISLEFDEPVQQNNLQKQLLITPFTDNKYKIKVNEKVMELLFEKPLQDSTTYIFNFREGIADITEKNIAKGLKLSFSTGSYIDSSRVAGTVVDLMTQQPEKDAIVALYPADDTTNIRKSRPYYQTQTDATGQFKFENIREGNYKIFALLDKNTNSLYDNEAEKIGFLEDPISIKPDTQQVTLRTFRLDSKKPVSLQRQKLIDRLAITYSEGIEKVKALNATTKDTILLKALPDGKTIELFKTPKFNGGKVLVTASDSLGNSTIDTIQVDFGQDYTQRIQGASIKLINKTNGTTTYRPGQKLTIELQTQVKVTGANPISIMSDSTNGIKLKYPEQITLDKTSTELTFTIPKLSTRQRPYTIVLDSTQIVALDGKKLRFPELPITIGEEQGTGSVKGIVNIPAKSFTVQLLDGKYNVVKESKNGRGFQFRDVPPGIYTIRVLIDENNNGKWERGTPDFKKEPEKVMIYPNPIEIRANWELEDIKIEM</sequence>
<evidence type="ECO:0000313" key="4">
    <source>
        <dbReference type="EMBL" id="NDK54859.1"/>
    </source>
</evidence>
<organism evidence="4 5">
    <name type="scientific">Pontibacter fetidus</name>
    <dbReference type="NCBI Taxonomy" id="2700082"/>
    <lineage>
        <taxon>Bacteria</taxon>
        <taxon>Pseudomonadati</taxon>
        <taxon>Bacteroidota</taxon>
        <taxon>Cytophagia</taxon>
        <taxon>Cytophagales</taxon>
        <taxon>Hymenobacteraceae</taxon>
        <taxon>Pontibacter</taxon>
    </lineage>
</organism>
<dbReference type="InterPro" id="IPR032812">
    <property type="entry name" value="SbsA_Ig"/>
</dbReference>
<keyword evidence="1 2" id="KW-0732">Signal</keyword>
<name>A0A6B2GVC9_9BACT</name>
<dbReference type="PROSITE" id="PS51257">
    <property type="entry name" value="PROKAR_LIPOPROTEIN"/>
    <property type="match status" value="1"/>
</dbReference>
<keyword evidence="5" id="KW-1185">Reference proteome</keyword>
<evidence type="ECO:0000259" key="3">
    <source>
        <dbReference type="Pfam" id="PF13205"/>
    </source>
</evidence>
<dbReference type="EMBL" id="JAAEAA010000003">
    <property type="protein sequence ID" value="NDK54859.1"/>
    <property type="molecule type" value="Genomic_DNA"/>
</dbReference>
<dbReference type="AlphaFoldDB" id="A0A6B2GVC9"/>
<dbReference type="RefSeq" id="WP_162344913.1">
    <property type="nucleotide sequence ID" value="NZ_JAAEAA010000003.1"/>
</dbReference>
<dbReference type="Proteomes" id="UP000478546">
    <property type="component" value="Unassembled WGS sequence"/>
</dbReference>
<accession>A0A6B2GVC9</accession>
<dbReference type="Gene3D" id="2.60.40.10">
    <property type="entry name" value="Immunoglobulins"/>
    <property type="match status" value="1"/>
</dbReference>
<dbReference type="InterPro" id="IPR013783">
    <property type="entry name" value="Ig-like_fold"/>
</dbReference>
<dbReference type="Pfam" id="PF13205">
    <property type="entry name" value="Big_5"/>
    <property type="match status" value="1"/>
</dbReference>
<comment type="caution">
    <text evidence="4">The sequence shown here is derived from an EMBL/GenBank/DDBJ whole genome shotgun (WGS) entry which is preliminary data.</text>
</comment>